<dbReference type="PANTHER" id="PTHR44329">
    <property type="entry name" value="SERINE/THREONINE-PROTEIN KINASE TNNI3K-RELATED"/>
    <property type="match status" value="1"/>
</dbReference>
<gene>
    <name evidence="7" type="ORF">Ae201684_001505</name>
</gene>
<evidence type="ECO:0000259" key="6">
    <source>
        <dbReference type="PROSITE" id="PS50011"/>
    </source>
</evidence>
<dbReference type="VEuPathDB" id="FungiDB:AeMF1_005349"/>
<evidence type="ECO:0000313" key="7">
    <source>
        <dbReference type="EMBL" id="KAF0743860.1"/>
    </source>
</evidence>
<dbReference type="SUPFAM" id="SSF52047">
    <property type="entry name" value="RNI-like"/>
    <property type="match status" value="1"/>
</dbReference>
<dbReference type="Proteomes" id="UP000481153">
    <property type="component" value="Unassembled WGS sequence"/>
</dbReference>
<dbReference type="InterPro" id="IPR051681">
    <property type="entry name" value="Ser/Thr_Kinases-Pseudokinases"/>
</dbReference>
<proteinExistence type="predicted"/>
<dbReference type="InterPro" id="IPR000719">
    <property type="entry name" value="Prot_kinase_dom"/>
</dbReference>
<dbReference type="Gene3D" id="3.80.10.10">
    <property type="entry name" value="Ribonuclease Inhibitor"/>
    <property type="match status" value="1"/>
</dbReference>
<evidence type="ECO:0000256" key="4">
    <source>
        <dbReference type="SAM" id="Phobius"/>
    </source>
</evidence>
<feature type="region of interest" description="Disordered" evidence="3">
    <location>
        <begin position="253"/>
        <end position="284"/>
    </location>
</feature>
<dbReference type="GO" id="GO:0005524">
    <property type="term" value="F:ATP binding"/>
    <property type="evidence" value="ECO:0007669"/>
    <property type="project" value="InterPro"/>
</dbReference>
<evidence type="ECO:0000313" key="8">
    <source>
        <dbReference type="Proteomes" id="UP000481153"/>
    </source>
</evidence>
<dbReference type="InterPro" id="IPR001611">
    <property type="entry name" value="Leu-rich_rpt"/>
</dbReference>
<comment type="caution">
    <text evidence="7">The sequence shown here is derived from an EMBL/GenBank/DDBJ whole genome shotgun (WGS) entry which is preliminary data.</text>
</comment>
<dbReference type="PROSITE" id="PS50011">
    <property type="entry name" value="PROTEIN_KINASE_DOM"/>
    <property type="match status" value="1"/>
</dbReference>
<keyword evidence="4" id="KW-1133">Transmembrane helix</keyword>
<evidence type="ECO:0000256" key="2">
    <source>
        <dbReference type="ARBA" id="ARBA00022737"/>
    </source>
</evidence>
<organism evidence="7 8">
    <name type="scientific">Aphanomyces euteiches</name>
    <dbReference type="NCBI Taxonomy" id="100861"/>
    <lineage>
        <taxon>Eukaryota</taxon>
        <taxon>Sar</taxon>
        <taxon>Stramenopiles</taxon>
        <taxon>Oomycota</taxon>
        <taxon>Saprolegniomycetes</taxon>
        <taxon>Saprolegniales</taxon>
        <taxon>Verrucalvaceae</taxon>
        <taxon>Aphanomyces</taxon>
    </lineage>
</organism>
<dbReference type="Gene3D" id="1.10.510.10">
    <property type="entry name" value="Transferase(Phosphotransferase) domain 1"/>
    <property type="match status" value="1"/>
</dbReference>
<keyword evidence="8" id="KW-1185">Reference proteome</keyword>
<feature type="domain" description="Protein kinase" evidence="6">
    <location>
        <begin position="367"/>
        <end position="661"/>
    </location>
</feature>
<dbReference type="InterPro" id="IPR032675">
    <property type="entry name" value="LRR_dom_sf"/>
</dbReference>
<dbReference type="EMBL" id="VJMJ01000012">
    <property type="protein sequence ID" value="KAF0743860.1"/>
    <property type="molecule type" value="Genomic_DNA"/>
</dbReference>
<keyword evidence="1" id="KW-0433">Leucine-rich repeat</keyword>
<feature type="compositionally biased region" description="Low complexity" evidence="3">
    <location>
        <begin position="256"/>
        <end position="284"/>
    </location>
</feature>
<dbReference type="Pfam" id="PF07714">
    <property type="entry name" value="PK_Tyr_Ser-Thr"/>
    <property type="match status" value="1"/>
</dbReference>
<evidence type="ECO:0000256" key="3">
    <source>
        <dbReference type="SAM" id="MobiDB-lite"/>
    </source>
</evidence>
<dbReference type="GO" id="GO:0004674">
    <property type="term" value="F:protein serine/threonine kinase activity"/>
    <property type="evidence" value="ECO:0007669"/>
    <property type="project" value="TreeGrafter"/>
</dbReference>
<dbReference type="InterPro" id="IPR011009">
    <property type="entry name" value="Kinase-like_dom_sf"/>
</dbReference>
<reference evidence="7 8" key="1">
    <citation type="submission" date="2019-07" db="EMBL/GenBank/DDBJ databases">
        <title>Genomics analysis of Aphanomyces spp. identifies a new class of oomycete effector associated with host adaptation.</title>
        <authorList>
            <person name="Gaulin E."/>
        </authorList>
    </citation>
    <scope>NUCLEOTIDE SEQUENCE [LARGE SCALE GENOMIC DNA]</scope>
    <source>
        <strain evidence="7 8">ATCC 201684</strain>
    </source>
</reference>
<dbReference type="SUPFAM" id="SSF56112">
    <property type="entry name" value="Protein kinase-like (PK-like)"/>
    <property type="match status" value="1"/>
</dbReference>
<keyword evidence="4" id="KW-0812">Transmembrane</keyword>
<keyword evidence="2" id="KW-0677">Repeat</keyword>
<feature type="transmembrane region" description="Helical" evidence="4">
    <location>
        <begin position="288"/>
        <end position="309"/>
    </location>
</feature>
<evidence type="ECO:0000256" key="5">
    <source>
        <dbReference type="SAM" id="SignalP"/>
    </source>
</evidence>
<name>A0A6G0XTL3_9STRA</name>
<keyword evidence="4" id="KW-0472">Membrane</keyword>
<sequence>MTPTKFVWAALCLCIATGYGAQTTRSCGLNIVLANNSGDYANQWCVQCTDKTDTNETYKCAPVKNSMVIRVHESAQFVSDTTDPNILNWTANFAILDNLGDNNTNAVQSMLVEDTVKGHGLKIDFKNFTRLQGLSSLYLEGVNVVDLSPLVTLTNLSITKSTLPSSIKWDKPAKLQFLSLKSCNFTDDMARSLNPQWFASLSNIDLSGNNIRNITSLAALAGIASIQSINVQGNPIDASTYSQLPPSVASKFLRDTTQSPSPTVVAPSPSSTEAPSAPSSQSSSTKTWPIIVGIVVGVVLIGGVAMLFLRHRHRLKEQGATLPSHSTSGVDEEGLTAVYNLNPLTTPRNAPASPEIPDHTVLPLKRYCGYEVVERGEVRGIKLNNGLVRGEFRGHKVLVTKFELTIMPEEEAKDNVATSFQGKHFAQVLARVATLSHPNILPVVAASKASSASLYAIFDTPADATPVSPLTTLLHQPNIDLTWSQQLDMCLDIANAIDYLHSLESSLPSFILTSSIVVVSDTGERSTCYLHVGSWLLPTALPTQQFGTNKLAWTAPEMLVEDGRPRDEKAARIFSLGVLFGEIATRRRPYVADWHAKGPVQADIALAQKLQASRDAIVPHDLDGIASIEFKNVIAQCLERDPKARPTAKEVVVMLTQCRYT</sequence>
<dbReference type="PROSITE" id="PS51450">
    <property type="entry name" value="LRR"/>
    <property type="match status" value="1"/>
</dbReference>
<dbReference type="AlphaFoldDB" id="A0A6G0XTL3"/>
<feature type="signal peptide" evidence="5">
    <location>
        <begin position="1"/>
        <end position="20"/>
    </location>
</feature>
<accession>A0A6G0XTL3</accession>
<protein>
    <recommendedName>
        <fullName evidence="6">Protein kinase domain-containing protein</fullName>
    </recommendedName>
</protein>
<evidence type="ECO:0000256" key="1">
    <source>
        <dbReference type="ARBA" id="ARBA00022614"/>
    </source>
</evidence>
<keyword evidence="5" id="KW-0732">Signal</keyword>
<dbReference type="InterPro" id="IPR001245">
    <property type="entry name" value="Ser-Thr/Tyr_kinase_cat_dom"/>
</dbReference>
<feature type="chain" id="PRO_5026231878" description="Protein kinase domain-containing protein" evidence="5">
    <location>
        <begin position="21"/>
        <end position="661"/>
    </location>
</feature>